<feature type="transmembrane region" description="Helical" evidence="1">
    <location>
        <begin position="536"/>
        <end position="561"/>
    </location>
</feature>
<feature type="transmembrane region" description="Helical" evidence="1">
    <location>
        <begin position="335"/>
        <end position="352"/>
    </location>
</feature>
<reference evidence="2 3" key="1">
    <citation type="journal article" date="2021" name="Sci. Rep.">
        <title>The genome of the diatom Chaetoceros tenuissimus carries an ancient integrated fragment of an extant virus.</title>
        <authorList>
            <person name="Hongo Y."/>
            <person name="Kimura K."/>
            <person name="Takaki Y."/>
            <person name="Yoshida Y."/>
            <person name="Baba S."/>
            <person name="Kobayashi G."/>
            <person name="Nagasaki K."/>
            <person name="Hano T."/>
            <person name="Tomaru Y."/>
        </authorList>
    </citation>
    <scope>NUCLEOTIDE SEQUENCE [LARGE SCALE GENOMIC DNA]</scope>
    <source>
        <strain evidence="2 3">NIES-3715</strain>
    </source>
</reference>
<dbReference type="EMBL" id="BLLK01000047">
    <property type="protein sequence ID" value="GFH53768.1"/>
    <property type="molecule type" value="Genomic_DNA"/>
</dbReference>
<keyword evidence="3" id="KW-1185">Reference proteome</keyword>
<keyword evidence="1" id="KW-0472">Membrane</keyword>
<dbReference type="SUPFAM" id="SSF48403">
    <property type="entry name" value="Ankyrin repeat"/>
    <property type="match status" value="1"/>
</dbReference>
<dbReference type="SMART" id="SM00248">
    <property type="entry name" value="ANK"/>
    <property type="match status" value="2"/>
</dbReference>
<dbReference type="Gene3D" id="1.25.40.20">
    <property type="entry name" value="Ankyrin repeat-containing domain"/>
    <property type="match status" value="1"/>
</dbReference>
<accession>A0AAD3CX23</accession>
<gene>
    <name evidence="2" type="ORF">CTEN210_10244</name>
</gene>
<name>A0AAD3CX23_9STRA</name>
<feature type="transmembrane region" description="Helical" evidence="1">
    <location>
        <begin position="272"/>
        <end position="290"/>
    </location>
</feature>
<evidence type="ECO:0000313" key="3">
    <source>
        <dbReference type="Proteomes" id="UP001054902"/>
    </source>
</evidence>
<protein>
    <recommendedName>
        <fullName evidence="4">Ion transport domain-containing protein</fullName>
    </recommendedName>
</protein>
<proteinExistence type="predicted"/>
<sequence length="637" mass="73773">MTLRELMPIKEASNEAQVKWKEVRIYLHEAGDTAKVESLEEIVQEFVPWEDLVLIRDDYAGCLLHIACSYGADVHVLQHLLKFDENKVTLLCRNFALATPLHNICDAINDEPPLEGIKALLEADEKNEAVLTKTDQDDLPLHYACWRRQPIEIIKLLLDADKANVTTETENCHGRIPLETACHRNAPESTLRYLIEYNSNCDYKWKALRVVQCKRLGNIIASSRELQEMVNEKVCSRCFVFMVLSDFYAHLGLICAFIFWTETVVGARTSSVENYLLYFFISYFIMREALKISSLKGAYFRDGWNFVSMTKIATLILSCITFEGEYETGSINKRSLLMITAVFVFIGMISFLRFTFMQFAMFVNGILKVFRKLFPFGVVSILVLATFSHLYFLDGFSKEDCILEETDISQRLDSMTFCSVGDIFPGVFTFLVRGLDGVATTIDYIFALTVAIVFLNILIAIIVNEWNSHSSKVISTFYNYRIAFLAEIRIFHYFEKVSIPCLHILENYGWIERRKNGVLYFREDYQWTDGSWIQRILFSVGFLPTYYLLFLFGFLSFGILWPSEIRFRLFRHENTSKEKAKELLGVDLLHTLGEDLELFVEVRDFLNSNEFTEKVAGAQFLTKVDHRISKLRNLKRY</sequence>
<dbReference type="InterPro" id="IPR036770">
    <property type="entry name" value="Ankyrin_rpt-contain_sf"/>
</dbReference>
<feature type="transmembrane region" description="Helical" evidence="1">
    <location>
        <begin position="302"/>
        <end position="323"/>
    </location>
</feature>
<dbReference type="Pfam" id="PF12796">
    <property type="entry name" value="Ank_2"/>
    <property type="match status" value="1"/>
</dbReference>
<evidence type="ECO:0000256" key="1">
    <source>
        <dbReference type="SAM" id="Phobius"/>
    </source>
</evidence>
<organism evidence="2 3">
    <name type="scientific">Chaetoceros tenuissimus</name>
    <dbReference type="NCBI Taxonomy" id="426638"/>
    <lineage>
        <taxon>Eukaryota</taxon>
        <taxon>Sar</taxon>
        <taxon>Stramenopiles</taxon>
        <taxon>Ochrophyta</taxon>
        <taxon>Bacillariophyta</taxon>
        <taxon>Coscinodiscophyceae</taxon>
        <taxon>Chaetocerotophycidae</taxon>
        <taxon>Chaetocerotales</taxon>
        <taxon>Chaetocerotaceae</taxon>
        <taxon>Chaetoceros</taxon>
    </lineage>
</organism>
<evidence type="ECO:0000313" key="2">
    <source>
        <dbReference type="EMBL" id="GFH53768.1"/>
    </source>
</evidence>
<comment type="caution">
    <text evidence="2">The sequence shown here is derived from an EMBL/GenBank/DDBJ whole genome shotgun (WGS) entry which is preliminary data.</text>
</comment>
<keyword evidence="1" id="KW-1133">Transmembrane helix</keyword>
<feature type="transmembrane region" description="Helical" evidence="1">
    <location>
        <begin position="373"/>
        <end position="392"/>
    </location>
</feature>
<keyword evidence="1" id="KW-0812">Transmembrane</keyword>
<dbReference type="InterPro" id="IPR002110">
    <property type="entry name" value="Ankyrin_rpt"/>
</dbReference>
<feature type="transmembrane region" description="Helical" evidence="1">
    <location>
        <begin position="444"/>
        <end position="463"/>
    </location>
</feature>
<evidence type="ECO:0008006" key="4">
    <source>
        <dbReference type="Google" id="ProtNLM"/>
    </source>
</evidence>
<dbReference type="Proteomes" id="UP001054902">
    <property type="component" value="Unassembled WGS sequence"/>
</dbReference>
<feature type="transmembrane region" description="Helical" evidence="1">
    <location>
        <begin position="239"/>
        <end position="260"/>
    </location>
</feature>
<dbReference type="AlphaFoldDB" id="A0AAD3CX23"/>